<feature type="compositionally biased region" description="Basic and acidic residues" evidence="1">
    <location>
        <begin position="522"/>
        <end position="538"/>
    </location>
</feature>
<evidence type="ECO:0000313" key="2">
    <source>
        <dbReference type="EMBL" id="GAQ79639.1"/>
    </source>
</evidence>
<feature type="compositionally biased region" description="Basic and acidic residues" evidence="1">
    <location>
        <begin position="126"/>
        <end position="137"/>
    </location>
</feature>
<feature type="compositionally biased region" description="Pro residues" evidence="1">
    <location>
        <begin position="701"/>
        <end position="713"/>
    </location>
</feature>
<feature type="region of interest" description="Disordered" evidence="1">
    <location>
        <begin position="508"/>
        <end position="577"/>
    </location>
</feature>
<feature type="region of interest" description="Disordered" evidence="1">
    <location>
        <begin position="766"/>
        <end position="816"/>
    </location>
</feature>
<feature type="region of interest" description="Disordered" evidence="1">
    <location>
        <begin position="305"/>
        <end position="340"/>
    </location>
</feature>
<feature type="region of interest" description="Disordered" evidence="1">
    <location>
        <begin position="397"/>
        <end position="436"/>
    </location>
</feature>
<feature type="compositionally biased region" description="Basic and acidic residues" evidence="1">
    <location>
        <begin position="714"/>
        <end position="723"/>
    </location>
</feature>
<organism evidence="2 3">
    <name type="scientific">Klebsormidium nitens</name>
    <name type="common">Green alga</name>
    <name type="synonym">Ulothrix nitens</name>
    <dbReference type="NCBI Taxonomy" id="105231"/>
    <lineage>
        <taxon>Eukaryota</taxon>
        <taxon>Viridiplantae</taxon>
        <taxon>Streptophyta</taxon>
        <taxon>Klebsormidiophyceae</taxon>
        <taxon>Klebsormidiales</taxon>
        <taxon>Klebsormidiaceae</taxon>
        <taxon>Klebsormidium</taxon>
    </lineage>
</organism>
<protein>
    <submittedName>
        <fullName evidence="2">Uncharacterized protein</fullName>
    </submittedName>
</protein>
<gene>
    <name evidence="2" type="ORF">KFL_000340410</name>
</gene>
<feature type="region of interest" description="Disordered" evidence="1">
    <location>
        <begin position="452"/>
        <end position="489"/>
    </location>
</feature>
<accession>A0A1Y1HR34</accession>
<sequence length="953" mass="106388">MNYKIKSVRNEDGGTAYSILACADDVEARRHKRDPWGAKFVNIALSSFNQPGADEGQNDTEVGRREVEIASTNVHVRVELIKCMKDNLAKTTAEAVKHHKSVRRNTKKNGRKGRNGTVEVDEMEERGEGNQTKEDSSRVFVCEETYERLRALNVLPPSDDVVEPAASMPVNLGLQQVADSLEGLSCPNFLPESDLCFDLEKEAGETLESVIEKLFPSGVFTAPSAAIEREAAEQLVDLRPFEHLILPVTKHLTLGESDEDVSVDGENFEHFLSHADSGVEEKPQQHSIFEREAFEQWLQDQGGRRLQTEARPKESITFQPPASIGDQLERSHDGGTNVNETEAYVSPSQYQLAALEEQPEKTSGNSYYLDPEEDLEEVPFTEDFDPVEQFEQEMIDPASPHNLEAESERPSKMYNDRPPSKPPSFDQDQPFRPQFKQRKTFAALELIVKEHSEVPLEEVPPEVNPENPSEASQQFEGTRLNANPIRPSFKPLRSSRLLERLEEAIQKEEVEENIESFDVEEKENHPPEPEEGEQEHKNAASPKQGAFDIRFEEEGEVYLPTPKSKTRNPKGGGSKKKLNRTDLVIAISERDVYEAKQYQRRPLGKQKIYKPVKDFEQLLLAPEPESVSFDDYAGGNRDEKPLLPELVLEPGMFKRALSRPIDDFHHYRKLLLTDPFKLPGCFKADESAQEPVGNAGDELPDTPPPAPSWPAPWDPERLDRRANPAEGEASLDAPPRDAYVTQQGTEEEFLDGPGATWQEVDFDTHFDAVSGSPNHPEQSGAVPYGDEAPQFSAREPPTAPPGDTQIPPGATPVGNKQLTLAGRKRYRLEQMVAEAVEAERRAWQERLKRQDLGPVSAALLKGLGDAHREGRRTSAEVTCLTMGQLARRCFGRDGLTESADASPHRCFVALLHVATQHNIGGSQASSMARCSIRLHNPGSKIEEVVISVVRESS</sequence>
<evidence type="ECO:0000313" key="3">
    <source>
        <dbReference type="Proteomes" id="UP000054558"/>
    </source>
</evidence>
<dbReference type="Proteomes" id="UP000054558">
    <property type="component" value="Unassembled WGS sequence"/>
</dbReference>
<feature type="compositionally biased region" description="Basic residues" evidence="1">
    <location>
        <begin position="97"/>
        <end position="114"/>
    </location>
</feature>
<name>A0A1Y1HR34_KLENI</name>
<dbReference type="AlphaFoldDB" id="A0A1Y1HR34"/>
<feature type="compositionally biased region" description="Basic and acidic residues" evidence="1">
    <location>
        <begin position="305"/>
        <end position="314"/>
    </location>
</feature>
<feature type="region of interest" description="Disordered" evidence="1">
    <location>
        <begin position="687"/>
        <end position="736"/>
    </location>
</feature>
<reference evidence="2 3" key="1">
    <citation type="journal article" date="2014" name="Nat. Commun.">
        <title>Klebsormidium flaccidum genome reveals primary factors for plant terrestrial adaptation.</title>
        <authorList>
            <person name="Hori K."/>
            <person name="Maruyama F."/>
            <person name="Fujisawa T."/>
            <person name="Togashi T."/>
            <person name="Yamamoto N."/>
            <person name="Seo M."/>
            <person name="Sato S."/>
            <person name="Yamada T."/>
            <person name="Mori H."/>
            <person name="Tajima N."/>
            <person name="Moriyama T."/>
            <person name="Ikeuchi M."/>
            <person name="Watanabe M."/>
            <person name="Wada H."/>
            <person name="Kobayashi K."/>
            <person name="Saito M."/>
            <person name="Masuda T."/>
            <person name="Sasaki-Sekimoto Y."/>
            <person name="Mashiguchi K."/>
            <person name="Awai K."/>
            <person name="Shimojima M."/>
            <person name="Masuda S."/>
            <person name="Iwai M."/>
            <person name="Nobusawa T."/>
            <person name="Narise T."/>
            <person name="Kondo S."/>
            <person name="Saito H."/>
            <person name="Sato R."/>
            <person name="Murakawa M."/>
            <person name="Ihara Y."/>
            <person name="Oshima-Yamada Y."/>
            <person name="Ohtaka K."/>
            <person name="Satoh M."/>
            <person name="Sonobe K."/>
            <person name="Ishii M."/>
            <person name="Ohtani R."/>
            <person name="Kanamori-Sato M."/>
            <person name="Honoki R."/>
            <person name="Miyazaki D."/>
            <person name="Mochizuki H."/>
            <person name="Umetsu J."/>
            <person name="Higashi K."/>
            <person name="Shibata D."/>
            <person name="Kamiya Y."/>
            <person name="Sato N."/>
            <person name="Nakamura Y."/>
            <person name="Tabata S."/>
            <person name="Ida S."/>
            <person name="Kurokawa K."/>
            <person name="Ohta H."/>
        </authorList>
    </citation>
    <scope>NUCLEOTIDE SEQUENCE [LARGE SCALE GENOMIC DNA]</scope>
    <source>
        <strain evidence="2 3">NIES-2285</strain>
    </source>
</reference>
<feature type="compositionally biased region" description="Basic residues" evidence="1">
    <location>
        <begin position="564"/>
        <end position="577"/>
    </location>
</feature>
<feature type="compositionally biased region" description="Acidic residues" evidence="1">
    <location>
        <begin position="509"/>
        <end position="521"/>
    </location>
</feature>
<evidence type="ECO:0000256" key="1">
    <source>
        <dbReference type="SAM" id="MobiDB-lite"/>
    </source>
</evidence>
<dbReference type="OrthoDB" id="2021183at2759"/>
<proteinExistence type="predicted"/>
<feature type="compositionally biased region" description="Basic and acidic residues" evidence="1">
    <location>
        <begin position="403"/>
        <end position="419"/>
    </location>
</feature>
<feature type="region of interest" description="Disordered" evidence="1">
    <location>
        <begin position="92"/>
        <end position="137"/>
    </location>
</feature>
<keyword evidence="3" id="KW-1185">Reference proteome</keyword>
<dbReference type="EMBL" id="DF236983">
    <property type="protein sequence ID" value="GAQ79639.1"/>
    <property type="molecule type" value="Genomic_DNA"/>
</dbReference>